<keyword evidence="1" id="KW-1133">Transmembrane helix</keyword>
<feature type="transmembrane region" description="Helical" evidence="1">
    <location>
        <begin position="104"/>
        <end position="124"/>
    </location>
</feature>
<keyword evidence="1" id="KW-0472">Membrane</keyword>
<feature type="transmembrane region" description="Helical" evidence="1">
    <location>
        <begin position="174"/>
        <end position="197"/>
    </location>
</feature>
<dbReference type="RefSeq" id="WP_272101765.1">
    <property type="nucleotide sequence ID" value="NZ_JAQNDK010000004.1"/>
</dbReference>
<sequence length="343" mass="34292">MSPDVPVSLVLPCGAIGLVGGWLTADVLEMDELVPRFLLAGVTPIVAALLGHYLTPRIGGVRGDGAMALGAGEAPVDGAPWVDAPWVGAPGKWTRRGPFMAGMLALWAIVVAGVVNGMTIGLVAGPAGMIVGAAFGAVFALPFVPALAVVLSAANRVGRARAGSTVARSDRRAVWAATAAVTAVALQLGSGLPGAAAPDLERLVAAMGFAVVAGLCMVDAVAMARVLKLPRERSGAGDEVAERIAAEIEAGATGAMAAGGGDGGAGSAARAGGKGTGERIDLGLGDEVQVEVVRPTHAYRGAEQIARVVWGDRERAVAALRAGLMRGAAALAIGAALWGEVWR</sequence>
<reference evidence="2 3" key="1">
    <citation type="submission" date="2023-01" db="EMBL/GenBank/DDBJ databases">
        <title>Minimal conservation of predation-associated metabolite biosynthetic gene clusters underscores biosynthetic potential of Myxococcota including descriptions for ten novel species: Archangium lansinium sp. nov., Myxococcus landrumus sp. nov., Nannocystis bai.</title>
        <authorList>
            <person name="Ahearne A."/>
            <person name="Stevens C."/>
            <person name="Dowd S."/>
        </authorList>
    </citation>
    <scope>NUCLEOTIDE SEQUENCE [LARGE SCALE GENOMIC DNA]</scope>
    <source>
        <strain evidence="2 3">WIWO2</strain>
    </source>
</reference>
<evidence type="ECO:0000256" key="1">
    <source>
        <dbReference type="SAM" id="Phobius"/>
    </source>
</evidence>
<feature type="transmembrane region" description="Helical" evidence="1">
    <location>
        <begin position="37"/>
        <end position="55"/>
    </location>
</feature>
<comment type="caution">
    <text evidence="2">The sequence shown here is derived from an EMBL/GenBank/DDBJ whole genome shotgun (WGS) entry which is preliminary data.</text>
</comment>
<feature type="transmembrane region" description="Helical" evidence="1">
    <location>
        <begin position="7"/>
        <end position="25"/>
    </location>
</feature>
<feature type="transmembrane region" description="Helical" evidence="1">
    <location>
        <begin position="130"/>
        <end position="153"/>
    </location>
</feature>
<keyword evidence="1" id="KW-0812">Transmembrane</keyword>
<feature type="transmembrane region" description="Helical" evidence="1">
    <location>
        <begin position="203"/>
        <end position="224"/>
    </location>
</feature>
<proteinExistence type="predicted"/>
<name>A0ABT5CEV7_9BACT</name>
<dbReference type="Proteomes" id="UP001217485">
    <property type="component" value="Unassembled WGS sequence"/>
</dbReference>
<evidence type="ECO:0000313" key="2">
    <source>
        <dbReference type="EMBL" id="MDC0683631.1"/>
    </source>
</evidence>
<organism evidence="2 3">
    <name type="scientific">Sorangium atrum</name>
    <dbReference type="NCBI Taxonomy" id="2995308"/>
    <lineage>
        <taxon>Bacteria</taxon>
        <taxon>Pseudomonadati</taxon>
        <taxon>Myxococcota</taxon>
        <taxon>Polyangia</taxon>
        <taxon>Polyangiales</taxon>
        <taxon>Polyangiaceae</taxon>
        <taxon>Sorangium</taxon>
    </lineage>
</organism>
<evidence type="ECO:0000313" key="3">
    <source>
        <dbReference type="Proteomes" id="UP001217485"/>
    </source>
</evidence>
<protein>
    <submittedName>
        <fullName evidence="2">Uncharacterized protein</fullName>
    </submittedName>
</protein>
<dbReference type="EMBL" id="JAQNDK010000004">
    <property type="protein sequence ID" value="MDC0683631.1"/>
    <property type="molecule type" value="Genomic_DNA"/>
</dbReference>
<gene>
    <name evidence="2" type="ORF">POL72_38235</name>
</gene>
<accession>A0ABT5CEV7</accession>
<keyword evidence="3" id="KW-1185">Reference proteome</keyword>